<reference evidence="1 2" key="1">
    <citation type="submission" date="2018-10" db="EMBL/GenBank/DDBJ databases">
        <title>A high-quality apple genome assembly.</title>
        <authorList>
            <person name="Hu J."/>
        </authorList>
    </citation>
    <scope>NUCLEOTIDE SEQUENCE [LARGE SCALE GENOMIC DNA]</scope>
    <source>
        <strain evidence="2">cv. HFTH1</strain>
        <tissue evidence="1">Young leaf</tissue>
    </source>
</reference>
<comment type="caution">
    <text evidence="1">The sequence shown here is derived from an EMBL/GenBank/DDBJ whole genome shotgun (WGS) entry which is preliminary data.</text>
</comment>
<protein>
    <submittedName>
        <fullName evidence="1">Uncharacterized protein</fullName>
    </submittedName>
</protein>
<keyword evidence="2" id="KW-1185">Reference proteome</keyword>
<accession>A0A498JWS0</accession>
<evidence type="ECO:0000313" key="2">
    <source>
        <dbReference type="Proteomes" id="UP000290289"/>
    </source>
</evidence>
<organism evidence="1 2">
    <name type="scientific">Malus domestica</name>
    <name type="common">Apple</name>
    <name type="synonym">Pyrus malus</name>
    <dbReference type="NCBI Taxonomy" id="3750"/>
    <lineage>
        <taxon>Eukaryota</taxon>
        <taxon>Viridiplantae</taxon>
        <taxon>Streptophyta</taxon>
        <taxon>Embryophyta</taxon>
        <taxon>Tracheophyta</taxon>
        <taxon>Spermatophyta</taxon>
        <taxon>Magnoliopsida</taxon>
        <taxon>eudicotyledons</taxon>
        <taxon>Gunneridae</taxon>
        <taxon>Pentapetalae</taxon>
        <taxon>rosids</taxon>
        <taxon>fabids</taxon>
        <taxon>Rosales</taxon>
        <taxon>Rosaceae</taxon>
        <taxon>Amygdaloideae</taxon>
        <taxon>Maleae</taxon>
        <taxon>Malus</taxon>
    </lineage>
</organism>
<name>A0A498JWS0_MALDO</name>
<dbReference type="AlphaFoldDB" id="A0A498JWS0"/>
<evidence type="ECO:0000313" key="1">
    <source>
        <dbReference type="EMBL" id="RXH99830.1"/>
    </source>
</evidence>
<proteinExistence type="predicted"/>
<dbReference type="Proteomes" id="UP000290289">
    <property type="component" value="Chromosome 5"/>
</dbReference>
<dbReference type="EMBL" id="RDQH01000331">
    <property type="protein sequence ID" value="RXH99830.1"/>
    <property type="molecule type" value="Genomic_DNA"/>
</dbReference>
<gene>
    <name evidence="1" type="ORF">DVH24_021632</name>
</gene>
<sequence>MRRRRATVPTSTLSPSVSNVGLIFTKGDLKEFSEEVGKYKKEPHLRVLLIRPTVCILKDHSQKHMECSGSASGEGVSSAMPTFGSSWVEHRNDLVTALNLFLSPSGFATFRAPAACLHLRQPACNNVIKIGELNLTH</sequence>